<comment type="caution">
    <text evidence="2">The sequence shown here is derived from an EMBL/GenBank/DDBJ whole genome shotgun (WGS) entry which is preliminary data.</text>
</comment>
<evidence type="ECO:0000259" key="1">
    <source>
        <dbReference type="Pfam" id="PF04266"/>
    </source>
</evidence>
<accession>A0A2M7DA52</accession>
<dbReference type="Gene3D" id="2.30.130.30">
    <property type="entry name" value="Hypothetical protein"/>
    <property type="match status" value="1"/>
</dbReference>
<dbReference type="Pfam" id="PF04266">
    <property type="entry name" value="ASCH"/>
    <property type="match status" value="1"/>
</dbReference>
<dbReference type="InterPro" id="IPR015947">
    <property type="entry name" value="PUA-like_sf"/>
</dbReference>
<sequence length="130" mass="14980">MNNIPQRELWIKKPFFQMIKAGVKTLEGRIGYSSMKRIKAGSTILLLTGDRNQWERNRKNFPSENVLPLKVIAARTYKNFEEALTTEKTDKLLPGYNAKNALSLYSQIFSPDKIKKYGVIILEFQVIGQK</sequence>
<organism evidence="2 3">
    <name type="scientific">Candidatus Nealsonbacteria bacterium CG02_land_8_20_14_3_00_37_10</name>
    <dbReference type="NCBI Taxonomy" id="1974699"/>
    <lineage>
        <taxon>Bacteria</taxon>
        <taxon>Candidatus Nealsoniibacteriota</taxon>
    </lineage>
</organism>
<protein>
    <recommendedName>
        <fullName evidence="1">ASCH domain-containing protein</fullName>
    </recommendedName>
</protein>
<dbReference type="Proteomes" id="UP000230864">
    <property type="component" value="Unassembled WGS sequence"/>
</dbReference>
<dbReference type="AlphaFoldDB" id="A0A2M7DA52"/>
<evidence type="ECO:0000313" key="2">
    <source>
        <dbReference type="EMBL" id="PIV45336.1"/>
    </source>
</evidence>
<name>A0A2M7DA52_9BACT</name>
<reference evidence="3" key="1">
    <citation type="submission" date="2017-09" db="EMBL/GenBank/DDBJ databases">
        <title>Depth-based differentiation of microbial function through sediment-hosted aquifers and enrichment of novel symbionts in the deep terrestrial subsurface.</title>
        <authorList>
            <person name="Probst A.J."/>
            <person name="Ladd B."/>
            <person name="Jarett J.K."/>
            <person name="Geller-Mcgrath D.E."/>
            <person name="Sieber C.M.K."/>
            <person name="Emerson J.B."/>
            <person name="Anantharaman K."/>
            <person name="Thomas B.C."/>
            <person name="Malmstrom R."/>
            <person name="Stieglmeier M."/>
            <person name="Klingl A."/>
            <person name="Woyke T."/>
            <person name="Ryan C.M."/>
            <person name="Banfield J.F."/>
        </authorList>
    </citation>
    <scope>NUCLEOTIDE SEQUENCE [LARGE SCALE GENOMIC DNA]</scope>
</reference>
<dbReference type="SUPFAM" id="SSF88697">
    <property type="entry name" value="PUA domain-like"/>
    <property type="match status" value="1"/>
</dbReference>
<evidence type="ECO:0000313" key="3">
    <source>
        <dbReference type="Proteomes" id="UP000230864"/>
    </source>
</evidence>
<proteinExistence type="predicted"/>
<gene>
    <name evidence="2" type="ORF">COS25_00290</name>
</gene>
<dbReference type="InterPro" id="IPR007374">
    <property type="entry name" value="ASCH_domain"/>
</dbReference>
<dbReference type="EMBL" id="PETZ01000008">
    <property type="protein sequence ID" value="PIV45336.1"/>
    <property type="molecule type" value="Genomic_DNA"/>
</dbReference>
<feature type="domain" description="ASCH" evidence="1">
    <location>
        <begin position="11"/>
        <end position="127"/>
    </location>
</feature>